<evidence type="ECO:0000259" key="1">
    <source>
        <dbReference type="PROSITE" id="PS50887"/>
    </source>
</evidence>
<evidence type="ECO:0000313" key="2">
    <source>
        <dbReference type="EMBL" id="PJJ27163.1"/>
    </source>
</evidence>
<feature type="domain" description="GGDEF" evidence="1">
    <location>
        <begin position="165"/>
        <end position="293"/>
    </location>
</feature>
<dbReference type="SMART" id="SM00267">
    <property type="entry name" value="GGDEF"/>
    <property type="match status" value="1"/>
</dbReference>
<dbReference type="SUPFAM" id="SSF55073">
    <property type="entry name" value="Nucleotide cyclase"/>
    <property type="match status" value="1"/>
</dbReference>
<dbReference type="InterPro" id="IPR029787">
    <property type="entry name" value="Nucleotide_cyclase"/>
</dbReference>
<organism evidence="2 3">
    <name type="scientific">[Clostridium] celerecrescens 18A</name>
    <dbReference type="NCBI Taxonomy" id="1286362"/>
    <lineage>
        <taxon>Bacteria</taxon>
        <taxon>Bacillati</taxon>
        <taxon>Bacillota</taxon>
        <taxon>Clostridia</taxon>
        <taxon>Lachnospirales</taxon>
        <taxon>Lachnospiraceae</taxon>
        <taxon>Lacrimispora</taxon>
    </lineage>
</organism>
<dbReference type="InterPro" id="IPR043128">
    <property type="entry name" value="Rev_trsase/Diguanyl_cyclase"/>
</dbReference>
<dbReference type="AlphaFoldDB" id="A0A2M8Z143"/>
<dbReference type="PANTHER" id="PTHR45138:SF9">
    <property type="entry name" value="DIGUANYLATE CYCLASE DGCM-RELATED"/>
    <property type="match status" value="1"/>
</dbReference>
<dbReference type="PANTHER" id="PTHR45138">
    <property type="entry name" value="REGULATORY COMPONENTS OF SENSORY TRANSDUCTION SYSTEM"/>
    <property type="match status" value="1"/>
</dbReference>
<dbReference type="OrthoDB" id="9804955at2"/>
<dbReference type="GO" id="GO:0052621">
    <property type="term" value="F:diguanylate cyclase activity"/>
    <property type="evidence" value="ECO:0007669"/>
    <property type="project" value="TreeGrafter"/>
</dbReference>
<evidence type="ECO:0000313" key="3">
    <source>
        <dbReference type="Proteomes" id="UP000231092"/>
    </source>
</evidence>
<dbReference type="Pfam" id="PF00990">
    <property type="entry name" value="GGDEF"/>
    <property type="match status" value="1"/>
</dbReference>
<dbReference type="EMBL" id="PGET01000001">
    <property type="protein sequence ID" value="PJJ27163.1"/>
    <property type="molecule type" value="Genomic_DNA"/>
</dbReference>
<dbReference type="InterPro" id="IPR050469">
    <property type="entry name" value="Diguanylate_Cyclase"/>
</dbReference>
<dbReference type="CDD" id="cd01949">
    <property type="entry name" value="GGDEF"/>
    <property type="match status" value="1"/>
</dbReference>
<reference evidence="2 3" key="1">
    <citation type="submission" date="2017-11" db="EMBL/GenBank/DDBJ databases">
        <title>Understudied soil microbes with underappreciated capabilities: Untangling the Clostridium saccharolyticum group.</title>
        <authorList>
            <person name="Leschine S."/>
        </authorList>
    </citation>
    <scope>NUCLEOTIDE SEQUENCE [LARGE SCALE GENOMIC DNA]</scope>
    <source>
        <strain evidence="2 3">18A</strain>
    </source>
</reference>
<proteinExistence type="predicted"/>
<name>A0A2M8Z143_9FIRM</name>
<dbReference type="PROSITE" id="PS50887">
    <property type="entry name" value="GGDEF"/>
    <property type="match status" value="1"/>
</dbReference>
<dbReference type="InterPro" id="IPR000160">
    <property type="entry name" value="GGDEF_dom"/>
</dbReference>
<dbReference type="RefSeq" id="WP_100303829.1">
    <property type="nucleotide sequence ID" value="NZ_PGET01000001.1"/>
</dbReference>
<sequence>MAGNSGRRFERWNSVNEHEFFRYDETEQLYRNINLFKDTVLFEYSYVDERLYLSPNAKGQIDMLNFERILIKHRSNAPQVGEIRSFEFCLGKSGEPYHWCSCKLTAQWEDQTESPVKLIGKLQDITGLKAREEQLLLQSLKDGLTGLYNKMAFKYRVEEKLKSGGSGWLCMIDIDNFKEINDCFGHLAGDRILMQVGGMLCDIYPDPDLVGRAGGDEFVVFTTKDNVQERADDLLDRVEKIVPEEKWSISVSIGIAPSTGKRGEDYQKLFSKADQAMYQAKQAGKNRIAFFYDG</sequence>
<dbReference type="Gene3D" id="3.30.70.270">
    <property type="match status" value="1"/>
</dbReference>
<comment type="caution">
    <text evidence="2">The sequence shown here is derived from an EMBL/GenBank/DDBJ whole genome shotgun (WGS) entry which is preliminary data.</text>
</comment>
<accession>A0A2M8Z143</accession>
<dbReference type="NCBIfam" id="TIGR00254">
    <property type="entry name" value="GGDEF"/>
    <property type="match status" value="1"/>
</dbReference>
<gene>
    <name evidence="2" type="ORF">H171_0618</name>
</gene>
<dbReference type="Proteomes" id="UP000231092">
    <property type="component" value="Unassembled WGS sequence"/>
</dbReference>
<protein>
    <submittedName>
        <fullName evidence="2">Diguanylate cyclase (GGDEF)-like protein</fullName>
    </submittedName>
</protein>